<comment type="similarity">
    <text evidence="1">Belongs to the CdaR family.</text>
</comment>
<dbReference type="AlphaFoldDB" id="A0A9D0ZPF3"/>
<organism evidence="4 5">
    <name type="scientific">Candidatus Pullichristensenella stercorigallinarum</name>
    <dbReference type="NCBI Taxonomy" id="2840909"/>
    <lineage>
        <taxon>Bacteria</taxon>
        <taxon>Bacillati</taxon>
        <taxon>Bacillota</taxon>
        <taxon>Clostridia</taxon>
        <taxon>Candidatus Pullichristensenella</taxon>
    </lineage>
</organism>
<dbReference type="Pfam" id="PF17853">
    <property type="entry name" value="GGDEF_2"/>
    <property type="match status" value="1"/>
</dbReference>
<evidence type="ECO:0000259" key="2">
    <source>
        <dbReference type="Pfam" id="PF13556"/>
    </source>
</evidence>
<dbReference type="SUPFAM" id="SSF46689">
    <property type="entry name" value="Homeodomain-like"/>
    <property type="match status" value="1"/>
</dbReference>
<dbReference type="InterPro" id="IPR051448">
    <property type="entry name" value="CdaR-like_regulators"/>
</dbReference>
<feature type="domain" description="PucR C-terminal helix-turn-helix" evidence="2">
    <location>
        <begin position="288"/>
        <end position="343"/>
    </location>
</feature>
<dbReference type="InterPro" id="IPR041522">
    <property type="entry name" value="CdaR_GGDEF"/>
</dbReference>
<dbReference type="PANTHER" id="PTHR33744">
    <property type="entry name" value="CARBOHYDRATE DIACID REGULATOR"/>
    <property type="match status" value="1"/>
</dbReference>
<reference evidence="4" key="1">
    <citation type="submission" date="2020-10" db="EMBL/GenBank/DDBJ databases">
        <authorList>
            <person name="Gilroy R."/>
        </authorList>
    </citation>
    <scope>NUCLEOTIDE SEQUENCE</scope>
    <source>
        <strain evidence="4">ChiSjej6B24-2974</strain>
    </source>
</reference>
<protein>
    <submittedName>
        <fullName evidence="4">Helix-turn-helix domain-containing protein</fullName>
    </submittedName>
</protein>
<sequence>MYLDHRVTAKITRILEQIDMSALLMDSTGAVVLPEGDNRQLTLPDQLRRDPTTPMVYGGVTLIGTDDRQPLYICLHGDSAEVRNCAILCAELINMLVHVDLGQATREQAVRLMLRGEVEGAELESLAAEHNMPMEKNRCVMYFYSGQVSTEDASTILEGVLDPENDVLTEVGRHSLALTKALSDEVDFESLLQMAEAVENSFLMETGQPVYIGVSEPRDDLALIAEAFDEARSAINIGRVYNSSGTIFFYNRLLLERFLYDLPADSSARYSSQIFNRQTAKLFNDEMLHTIETFFENSLNLSETARKLYIHRNTLVYRLEKVQRAIGLDLRSFDDAVTFKMMMLLGKNTQPRKNRI</sequence>
<evidence type="ECO:0000259" key="3">
    <source>
        <dbReference type="Pfam" id="PF17853"/>
    </source>
</evidence>
<dbReference type="Pfam" id="PF13556">
    <property type="entry name" value="HTH_30"/>
    <property type="match status" value="1"/>
</dbReference>
<dbReference type="InterPro" id="IPR009057">
    <property type="entry name" value="Homeodomain-like_sf"/>
</dbReference>
<dbReference type="EMBL" id="DVFZ01000122">
    <property type="protein sequence ID" value="HIQ84011.1"/>
    <property type="molecule type" value="Genomic_DNA"/>
</dbReference>
<dbReference type="InterPro" id="IPR042070">
    <property type="entry name" value="PucR_C-HTH_sf"/>
</dbReference>
<evidence type="ECO:0000313" key="5">
    <source>
        <dbReference type="Proteomes" id="UP000824260"/>
    </source>
</evidence>
<reference evidence="4" key="2">
    <citation type="journal article" date="2021" name="PeerJ">
        <title>Extensive microbial diversity within the chicken gut microbiome revealed by metagenomics and culture.</title>
        <authorList>
            <person name="Gilroy R."/>
            <person name="Ravi A."/>
            <person name="Getino M."/>
            <person name="Pursley I."/>
            <person name="Horton D.L."/>
            <person name="Alikhan N.F."/>
            <person name="Baker D."/>
            <person name="Gharbi K."/>
            <person name="Hall N."/>
            <person name="Watson M."/>
            <person name="Adriaenssens E.M."/>
            <person name="Foster-Nyarko E."/>
            <person name="Jarju S."/>
            <person name="Secka A."/>
            <person name="Antonio M."/>
            <person name="Oren A."/>
            <person name="Chaudhuri R.R."/>
            <person name="La Ragione R."/>
            <person name="Hildebrand F."/>
            <person name="Pallen M.J."/>
        </authorList>
    </citation>
    <scope>NUCLEOTIDE SEQUENCE</scope>
    <source>
        <strain evidence="4">ChiSjej6B24-2974</strain>
    </source>
</reference>
<gene>
    <name evidence="4" type="ORF">IAA52_13050</name>
</gene>
<dbReference type="Proteomes" id="UP000824260">
    <property type="component" value="Unassembled WGS sequence"/>
</dbReference>
<feature type="domain" description="CdaR GGDEF-like" evidence="3">
    <location>
        <begin position="116"/>
        <end position="237"/>
    </location>
</feature>
<name>A0A9D0ZPF3_9FIRM</name>
<proteinExistence type="inferred from homology"/>
<accession>A0A9D0ZPF3</accession>
<dbReference type="Gene3D" id="1.10.10.2840">
    <property type="entry name" value="PucR C-terminal helix-turn-helix domain"/>
    <property type="match status" value="1"/>
</dbReference>
<evidence type="ECO:0000313" key="4">
    <source>
        <dbReference type="EMBL" id="HIQ84011.1"/>
    </source>
</evidence>
<comment type="caution">
    <text evidence="4">The sequence shown here is derived from an EMBL/GenBank/DDBJ whole genome shotgun (WGS) entry which is preliminary data.</text>
</comment>
<evidence type="ECO:0000256" key="1">
    <source>
        <dbReference type="ARBA" id="ARBA00006754"/>
    </source>
</evidence>
<dbReference type="InterPro" id="IPR025736">
    <property type="entry name" value="PucR_C-HTH_dom"/>
</dbReference>